<dbReference type="InterPro" id="IPR044643">
    <property type="entry name" value="TrpF_fam"/>
</dbReference>
<dbReference type="AlphaFoldDB" id="A0A7X2SZG7"/>
<comment type="caution">
    <text evidence="10">The sequence shown here is derived from an EMBL/GenBank/DDBJ whole genome shotgun (WGS) entry which is preliminary data.</text>
</comment>
<comment type="pathway">
    <text evidence="2">Amino-acid biosynthesis; L-tryptophan biosynthesis; L-tryptophan from chorismate: step 3/5.</text>
</comment>
<evidence type="ECO:0000256" key="7">
    <source>
        <dbReference type="ARBA" id="ARBA00023141"/>
    </source>
</evidence>
<evidence type="ECO:0000256" key="1">
    <source>
        <dbReference type="ARBA" id="ARBA00001164"/>
    </source>
</evidence>
<evidence type="ECO:0000313" key="11">
    <source>
        <dbReference type="Proteomes" id="UP000461948"/>
    </source>
</evidence>
<organism evidence="10 11">
    <name type="scientific">Enterobacter agglomerans</name>
    <name type="common">Erwinia herbicola</name>
    <name type="synonym">Pantoea agglomerans</name>
    <dbReference type="NCBI Taxonomy" id="549"/>
    <lineage>
        <taxon>Bacteria</taxon>
        <taxon>Pseudomonadati</taxon>
        <taxon>Pseudomonadota</taxon>
        <taxon>Gammaproteobacteria</taxon>
        <taxon>Enterobacterales</taxon>
        <taxon>Erwiniaceae</taxon>
        <taxon>Pantoea</taxon>
        <taxon>Pantoea agglomerans group</taxon>
    </lineage>
</organism>
<proteinExistence type="predicted"/>
<evidence type="ECO:0000256" key="5">
    <source>
        <dbReference type="ARBA" id="ARBA00022605"/>
    </source>
</evidence>
<evidence type="ECO:0000256" key="2">
    <source>
        <dbReference type="ARBA" id="ARBA00004664"/>
    </source>
</evidence>
<evidence type="ECO:0000256" key="6">
    <source>
        <dbReference type="ARBA" id="ARBA00022822"/>
    </source>
</evidence>
<dbReference type="GO" id="GO:0000162">
    <property type="term" value="P:L-tryptophan biosynthetic process"/>
    <property type="evidence" value="ECO:0007669"/>
    <property type="project" value="UniProtKB-UniPathway"/>
</dbReference>
<protein>
    <recommendedName>
        <fullName evidence="4">N-(5'-phosphoribosyl)anthranilate isomerase</fullName>
        <ecNumber evidence="3">5.3.1.24</ecNumber>
    </recommendedName>
</protein>
<dbReference type="InterPro" id="IPR001240">
    <property type="entry name" value="PRAI_dom"/>
</dbReference>
<evidence type="ECO:0000313" key="10">
    <source>
        <dbReference type="EMBL" id="MSE19174.1"/>
    </source>
</evidence>
<evidence type="ECO:0000256" key="4">
    <source>
        <dbReference type="ARBA" id="ARBA00022272"/>
    </source>
</evidence>
<accession>A0A7X2SZG7</accession>
<dbReference type="PANTHER" id="PTHR42894:SF1">
    <property type="entry name" value="N-(5'-PHOSPHORIBOSYL)ANTHRANILATE ISOMERASE"/>
    <property type="match status" value="1"/>
</dbReference>
<dbReference type="InterPro" id="IPR013785">
    <property type="entry name" value="Aldolase_TIM"/>
</dbReference>
<keyword evidence="5" id="KW-0028">Amino-acid biosynthesis</keyword>
<dbReference type="Pfam" id="PF00697">
    <property type="entry name" value="PRAI"/>
    <property type="match status" value="1"/>
</dbReference>
<name>A0A7X2SZG7_ENTAG</name>
<dbReference type="GO" id="GO:0004640">
    <property type="term" value="F:phosphoribosylanthranilate isomerase activity"/>
    <property type="evidence" value="ECO:0007669"/>
    <property type="project" value="UniProtKB-EC"/>
</dbReference>
<comment type="catalytic activity">
    <reaction evidence="1">
        <text>N-(5-phospho-beta-D-ribosyl)anthranilate = 1-(2-carboxyphenylamino)-1-deoxy-D-ribulose 5-phosphate</text>
        <dbReference type="Rhea" id="RHEA:21540"/>
        <dbReference type="ChEBI" id="CHEBI:18277"/>
        <dbReference type="ChEBI" id="CHEBI:58613"/>
        <dbReference type="EC" id="5.3.1.24"/>
    </reaction>
</comment>
<dbReference type="UniPathway" id="UPA00035">
    <property type="reaction ID" value="UER00042"/>
</dbReference>
<dbReference type="EC" id="5.3.1.24" evidence="3"/>
<dbReference type="GO" id="GO:0016829">
    <property type="term" value="F:lyase activity"/>
    <property type="evidence" value="ECO:0007669"/>
    <property type="project" value="UniProtKB-KW"/>
</dbReference>
<evidence type="ECO:0000259" key="9">
    <source>
        <dbReference type="Pfam" id="PF00697"/>
    </source>
</evidence>
<evidence type="ECO:0000256" key="8">
    <source>
        <dbReference type="ARBA" id="ARBA00023235"/>
    </source>
</evidence>
<keyword evidence="7" id="KW-0057">Aromatic amino acid biosynthesis</keyword>
<dbReference type="Gene3D" id="3.20.20.70">
    <property type="entry name" value="Aldolase class I"/>
    <property type="match status" value="1"/>
</dbReference>
<sequence>VDRYVFDNGDGGTGQRFDWSLLQGQTLNNVLLAGGLSADNCVEAAQLGCAGLDFNSGVESAPGIKDARKIAAVFQTLRAY</sequence>
<dbReference type="InterPro" id="IPR011060">
    <property type="entry name" value="RibuloseP-bd_barrel"/>
</dbReference>
<evidence type="ECO:0000256" key="3">
    <source>
        <dbReference type="ARBA" id="ARBA00012572"/>
    </source>
</evidence>
<reference evidence="10 11" key="1">
    <citation type="submission" date="2019-11" db="EMBL/GenBank/DDBJ databases">
        <title>Draft Genome Sequence of Plant Growth-Promoting Rhizosphere-Associated Bacteria.</title>
        <authorList>
            <person name="Vasilyev I.Y."/>
            <person name="Radchenko V."/>
            <person name="Ilnitskaya E.V."/>
        </authorList>
    </citation>
    <scope>NUCLEOTIDE SEQUENCE [LARGE SCALE GENOMIC DNA]</scope>
    <source>
        <strain evidence="10 11">VRA_MhP_f</strain>
    </source>
</reference>
<keyword evidence="10" id="KW-0456">Lyase</keyword>
<dbReference type="Proteomes" id="UP000461948">
    <property type="component" value="Unassembled WGS sequence"/>
</dbReference>
<feature type="domain" description="N-(5'phosphoribosyl) anthranilate isomerase (PRAI)" evidence="9">
    <location>
        <begin position="1"/>
        <end position="75"/>
    </location>
</feature>
<dbReference type="EMBL" id="WKLC01002465">
    <property type="protein sequence ID" value="MSE19174.1"/>
    <property type="molecule type" value="Genomic_DNA"/>
</dbReference>
<gene>
    <name evidence="10" type="ORF">GKC49_29945</name>
</gene>
<dbReference type="SUPFAM" id="SSF51366">
    <property type="entry name" value="Ribulose-phoshate binding barrel"/>
    <property type="match status" value="1"/>
</dbReference>
<keyword evidence="6" id="KW-0822">Tryptophan biosynthesis</keyword>
<dbReference type="PANTHER" id="PTHR42894">
    <property type="entry name" value="N-(5'-PHOSPHORIBOSYL)ANTHRANILATE ISOMERASE"/>
    <property type="match status" value="1"/>
</dbReference>
<keyword evidence="8 10" id="KW-0413">Isomerase</keyword>
<feature type="non-terminal residue" evidence="10">
    <location>
        <position position="1"/>
    </location>
</feature>